<keyword evidence="1" id="KW-0472">Membrane</keyword>
<gene>
    <name evidence="2" type="ORF">C1A40_01330</name>
</gene>
<keyword evidence="3" id="KW-1185">Reference proteome</keyword>
<evidence type="ECO:0000313" key="2">
    <source>
        <dbReference type="EMBL" id="AUS04201.1"/>
    </source>
</evidence>
<evidence type="ECO:0000313" key="3">
    <source>
        <dbReference type="Proteomes" id="UP000236592"/>
    </source>
</evidence>
<proteinExistence type="predicted"/>
<protein>
    <submittedName>
        <fullName evidence="2">Uncharacterized protein</fullName>
    </submittedName>
</protein>
<keyword evidence="1" id="KW-1133">Transmembrane helix</keyword>
<feature type="transmembrane region" description="Helical" evidence="1">
    <location>
        <begin position="81"/>
        <end position="101"/>
    </location>
</feature>
<keyword evidence="1" id="KW-0812">Transmembrane</keyword>
<dbReference type="Proteomes" id="UP000236592">
    <property type="component" value="Chromosome"/>
</dbReference>
<accession>A0A2I7SE71</accession>
<reference evidence="3" key="1">
    <citation type="submission" date="2018-01" db="EMBL/GenBank/DDBJ databases">
        <title>Complete genome of Tamlana sp. UJ94.</title>
        <authorList>
            <person name="Jung J."/>
            <person name="Chung D."/>
            <person name="Bae S.S."/>
            <person name="Baek K."/>
        </authorList>
    </citation>
    <scope>NUCLEOTIDE SEQUENCE [LARGE SCALE GENOMIC DNA]</scope>
    <source>
        <strain evidence="3">UJ94</strain>
    </source>
</reference>
<dbReference type="EMBL" id="CP025938">
    <property type="protein sequence ID" value="AUS04201.1"/>
    <property type="molecule type" value="Genomic_DNA"/>
</dbReference>
<dbReference type="OrthoDB" id="981524at2"/>
<dbReference type="AlphaFoldDB" id="A0A2I7SE71"/>
<name>A0A2I7SE71_9FLAO</name>
<dbReference type="KEGG" id="taj:C1A40_01330"/>
<dbReference type="RefSeq" id="WP_102994322.1">
    <property type="nucleotide sequence ID" value="NZ_CP025938.1"/>
</dbReference>
<organism evidence="2 3">
    <name type="scientific">Pseudotamlana carrageenivorans</name>
    <dbReference type="NCBI Taxonomy" id="2069432"/>
    <lineage>
        <taxon>Bacteria</taxon>
        <taxon>Pseudomonadati</taxon>
        <taxon>Bacteroidota</taxon>
        <taxon>Flavobacteriia</taxon>
        <taxon>Flavobacteriales</taxon>
        <taxon>Flavobacteriaceae</taxon>
        <taxon>Pseudotamlana</taxon>
    </lineage>
</organism>
<evidence type="ECO:0000256" key="1">
    <source>
        <dbReference type="SAM" id="Phobius"/>
    </source>
</evidence>
<sequence>MKTNKIHNIKSSGFKAPLDYFDAFDDKLLDKLKNESPVQAIKTSGFEVPKGYFKTIDDTIIKQIESDKPTTKVIPLFNKKMILYATSIAAAVLLLFNLSLFDTNSKPTFDSLDSQSVENYILNENISFSELASLFSDEEWNASIFSEDHIDDENIENYLLDYSDIETLLTE</sequence>